<comment type="caution">
    <text evidence="1">The sequence shown here is derived from an EMBL/GenBank/DDBJ whole genome shotgun (WGS) entry which is preliminary data.</text>
</comment>
<proteinExistence type="predicted"/>
<evidence type="ECO:0000313" key="2">
    <source>
        <dbReference type="Proteomes" id="UP001642260"/>
    </source>
</evidence>
<reference evidence="1 2" key="1">
    <citation type="submission" date="2022-03" db="EMBL/GenBank/DDBJ databases">
        <authorList>
            <person name="Macdonald S."/>
            <person name="Ahmed S."/>
            <person name="Newling K."/>
        </authorList>
    </citation>
    <scope>NUCLEOTIDE SEQUENCE [LARGE SCALE GENOMIC DNA]</scope>
</reference>
<keyword evidence="2" id="KW-1185">Reference proteome</keyword>
<protein>
    <recommendedName>
        <fullName evidence="3">Pentatricopeptide repeat-containing protein</fullName>
    </recommendedName>
</protein>
<sequence>MKNEKDMSLNIYGETLCFIIERYGKKGHVDQAVELFNGVSKTLGCQQCVEVYNSLLHALLRGEDVPCSGE</sequence>
<evidence type="ECO:0008006" key="3">
    <source>
        <dbReference type="Google" id="ProtNLM"/>
    </source>
</evidence>
<name>A0ABC8LBT0_ERUVS</name>
<organism evidence="1 2">
    <name type="scientific">Eruca vesicaria subsp. sativa</name>
    <name type="common">Garden rocket</name>
    <name type="synonym">Eruca sativa</name>
    <dbReference type="NCBI Taxonomy" id="29727"/>
    <lineage>
        <taxon>Eukaryota</taxon>
        <taxon>Viridiplantae</taxon>
        <taxon>Streptophyta</taxon>
        <taxon>Embryophyta</taxon>
        <taxon>Tracheophyta</taxon>
        <taxon>Spermatophyta</taxon>
        <taxon>Magnoliopsida</taxon>
        <taxon>eudicotyledons</taxon>
        <taxon>Gunneridae</taxon>
        <taxon>Pentapetalae</taxon>
        <taxon>rosids</taxon>
        <taxon>malvids</taxon>
        <taxon>Brassicales</taxon>
        <taxon>Brassicaceae</taxon>
        <taxon>Brassiceae</taxon>
        <taxon>Eruca</taxon>
    </lineage>
</organism>
<gene>
    <name evidence="1" type="ORF">ERUC_LOCUS33496</name>
</gene>
<dbReference type="Proteomes" id="UP001642260">
    <property type="component" value="Unassembled WGS sequence"/>
</dbReference>
<evidence type="ECO:0000313" key="1">
    <source>
        <dbReference type="EMBL" id="CAH8381013.1"/>
    </source>
</evidence>
<dbReference type="AlphaFoldDB" id="A0ABC8LBT0"/>
<dbReference type="EMBL" id="CAKOAT010501821">
    <property type="protein sequence ID" value="CAH8381013.1"/>
    <property type="molecule type" value="Genomic_DNA"/>
</dbReference>
<dbReference type="InterPro" id="IPR011990">
    <property type="entry name" value="TPR-like_helical_dom_sf"/>
</dbReference>
<dbReference type="Gene3D" id="1.25.40.10">
    <property type="entry name" value="Tetratricopeptide repeat domain"/>
    <property type="match status" value="1"/>
</dbReference>
<accession>A0ABC8LBT0</accession>